<dbReference type="InterPro" id="IPR014199">
    <property type="entry name" value="Spore_YtxC"/>
</dbReference>
<evidence type="ECO:0000313" key="2">
    <source>
        <dbReference type="Proteomes" id="UP000824128"/>
    </source>
</evidence>
<comment type="caution">
    <text evidence="1">The sequence shown here is derived from an EMBL/GenBank/DDBJ whole genome shotgun (WGS) entry which is preliminary data.</text>
</comment>
<proteinExistence type="predicted"/>
<accession>A0A9D1STC2</accession>
<dbReference type="AlphaFoldDB" id="A0A9D1STC2"/>
<name>A0A9D1STC2_9FIRM</name>
<gene>
    <name evidence="1" type="ORF">IAD24_04595</name>
</gene>
<evidence type="ECO:0000313" key="1">
    <source>
        <dbReference type="EMBL" id="HIU94419.1"/>
    </source>
</evidence>
<dbReference type="Proteomes" id="UP000824128">
    <property type="component" value="Unassembled WGS sequence"/>
</dbReference>
<reference evidence="1" key="2">
    <citation type="journal article" date="2021" name="PeerJ">
        <title>Extensive microbial diversity within the chicken gut microbiome revealed by metagenomics and culture.</title>
        <authorList>
            <person name="Gilroy R."/>
            <person name="Ravi A."/>
            <person name="Getino M."/>
            <person name="Pursley I."/>
            <person name="Horton D.L."/>
            <person name="Alikhan N.F."/>
            <person name="Baker D."/>
            <person name="Gharbi K."/>
            <person name="Hall N."/>
            <person name="Watson M."/>
            <person name="Adriaenssens E.M."/>
            <person name="Foster-Nyarko E."/>
            <person name="Jarju S."/>
            <person name="Secka A."/>
            <person name="Antonio M."/>
            <person name="Oren A."/>
            <person name="Chaudhuri R.R."/>
            <person name="La Ragione R."/>
            <person name="Hildebrand F."/>
            <person name="Pallen M.J."/>
        </authorList>
    </citation>
    <scope>NUCLEOTIDE SEQUENCE</scope>
    <source>
        <strain evidence="1">ChiGjej2B2-16831</strain>
    </source>
</reference>
<protein>
    <submittedName>
        <fullName evidence="1">Uncharacterized protein</fullName>
    </submittedName>
</protein>
<reference evidence="1" key="1">
    <citation type="submission" date="2020-10" db="EMBL/GenBank/DDBJ databases">
        <authorList>
            <person name="Gilroy R."/>
        </authorList>
    </citation>
    <scope>NUCLEOTIDE SEQUENCE</scope>
    <source>
        <strain evidence="1">ChiGjej2B2-16831</strain>
    </source>
</reference>
<dbReference type="Pfam" id="PF08812">
    <property type="entry name" value="YtxC"/>
    <property type="match status" value="1"/>
</dbReference>
<dbReference type="EMBL" id="DVNZ01000142">
    <property type="protein sequence ID" value="HIU94419.1"/>
    <property type="molecule type" value="Genomic_DNA"/>
</dbReference>
<sequence>MIVRTLHTQKYDVDLERLLARRLAQADCAFRTEPLPDGVAVSVQGRDALERLSAAVTALLCRDLQYFELAHMADALPLELPQKQEVLSDALERARCLERFDQARREVTEYLAAENEMNVEGYLRFRMRGLLEDWQLCVERAAADRLLCREWQELMALLSTLSPGPGRGAGEISVCLNPDGSCTLTDDSDVRIEYVDCSEDGIVRLLMGMAPQRLTVYDLTGGRSPLADTLAHVFAGRVRVFR</sequence>
<organism evidence="1 2">
    <name type="scientific">Candidatus Aphodomorpha intestinavium</name>
    <dbReference type="NCBI Taxonomy" id="2840672"/>
    <lineage>
        <taxon>Bacteria</taxon>
        <taxon>Bacillati</taxon>
        <taxon>Bacillota</taxon>
        <taxon>Clostridia</taxon>
        <taxon>Eubacteriales</taxon>
        <taxon>Candidatus Aphodomorpha</taxon>
    </lineage>
</organism>